<dbReference type="Proteomes" id="UP000812287">
    <property type="component" value="Unassembled WGS sequence"/>
</dbReference>
<name>A0A9P7VEZ6_9AGAR</name>
<dbReference type="RefSeq" id="XP_043033208.1">
    <property type="nucleotide sequence ID" value="XM_043184623.1"/>
</dbReference>
<dbReference type="AlphaFoldDB" id="A0A9P7VEZ6"/>
<keyword evidence="2" id="KW-1185">Reference proteome</keyword>
<reference evidence="1" key="1">
    <citation type="submission" date="2020-11" db="EMBL/GenBank/DDBJ databases">
        <title>Adaptations for nitrogen fixation in a non-lichenized fungal sporocarp promotes dispersal by wood-feeding termites.</title>
        <authorList>
            <consortium name="DOE Joint Genome Institute"/>
            <person name="Koch R.A."/>
            <person name="Yoon G."/>
            <person name="Arayal U."/>
            <person name="Lail K."/>
            <person name="Amirebrahimi M."/>
            <person name="Labutti K."/>
            <person name="Lipzen A."/>
            <person name="Riley R."/>
            <person name="Barry K."/>
            <person name="Henrissat B."/>
            <person name="Grigoriev I.V."/>
            <person name="Herr J.R."/>
            <person name="Aime M.C."/>
        </authorList>
    </citation>
    <scope>NUCLEOTIDE SEQUENCE</scope>
    <source>
        <strain evidence="1">MCA 3950</strain>
    </source>
</reference>
<comment type="caution">
    <text evidence="1">The sequence shown here is derived from an EMBL/GenBank/DDBJ whole genome shotgun (WGS) entry which is preliminary data.</text>
</comment>
<accession>A0A9P7VEZ6</accession>
<protein>
    <submittedName>
        <fullName evidence="1">Uncharacterized protein</fullName>
    </submittedName>
</protein>
<dbReference type="GeneID" id="66106920"/>
<proteinExistence type="predicted"/>
<sequence length="449" mass="50124">MSNVDWILVDGFIIRSCTTGISRQANCGSKFARIYHQLVISATIDEFDDVGCFRHCLRKAALQSPVPTSYAEDPAFRNCGGSAVAGAYRYRTKEIDNGGYANILPVRAEALKGGDLEIGRKNSFPCREGPYMTQAGRSSEPEVPRTAFLLVTKLFCFVKFLILGRAERCLFANEYVVGGFSDVPLSERVSSTAFVHCRLPIVNPGYHIAELLGDVMPGRLFTTISDAEEHLMVTMIVSDHIISVTAMNMPPPNRHGFLLARPSYEHNPASNGAYIQHTGLPFLIMDKNMFQFICHYSVYRDIFFVVLETRYYKFDSRIHRVPSLIGWREKVDVINSSTIIASSPLFFFASSMSLVLAPTLIFSDGILFRHQARKHLLQGGTSNFAITVTVINPQHLITSGKRPLYWVKPLGTWCIVFRTKSDDMEKMNREAGGRGILDVGGNGMHPTMI</sequence>
<dbReference type="EMBL" id="MU250586">
    <property type="protein sequence ID" value="KAG7439708.1"/>
    <property type="molecule type" value="Genomic_DNA"/>
</dbReference>
<organism evidence="1 2">
    <name type="scientific">Guyanagaster necrorhizus</name>
    <dbReference type="NCBI Taxonomy" id="856835"/>
    <lineage>
        <taxon>Eukaryota</taxon>
        <taxon>Fungi</taxon>
        <taxon>Dikarya</taxon>
        <taxon>Basidiomycota</taxon>
        <taxon>Agaricomycotina</taxon>
        <taxon>Agaricomycetes</taxon>
        <taxon>Agaricomycetidae</taxon>
        <taxon>Agaricales</taxon>
        <taxon>Marasmiineae</taxon>
        <taxon>Physalacriaceae</taxon>
        <taxon>Guyanagaster</taxon>
    </lineage>
</organism>
<evidence type="ECO:0000313" key="2">
    <source>
        <dbReference type="Proteomes" id="UP000812287"/>
    </source>
</evidence>
<gene>
    <name evidence="1" type="ORF">BT62DRAFT_924534</name>
</gene>
<evidence type="ECO:0000313" key="1">
    <source>
        <dbReference type="EMBL" id="KAG7439708.1"/>
    </source>
</evidence>